<dbReference type="SUPFAM" id="SSF90123">
    <property type="entry name" value="ABC transporter transmembrane region"/>
    <property type="match status" value="1"/>
</dbReference>
<keyword evidence="3 4" id="KW-0472">Membrane</keyword>
<keyword evidence="1 4" id="KW-0812">Transmembrane</keyword>
<accession>A0A914NZ27</accession>
<evidence type="ECO:0000256" key="3">
    <source>
        <dbReference type="ARBA" id="ARBA00023136"/>
    </source>
</evidence>
<evidence type="ECO:0000256" key="4">
    <source>
        <dbReference type="SAM" id="Phobius"/>
    </source>
</evidence>
<dbReference type="WBParaSite" id="PDA_v2.g1014.t1">
    <property type="protein sequence ID" value="PDA_v2.g1014.t1"/>
    <property type="gene ID" value="PDA_v2.g1014"/>
</dbReference>
<evidence type="ECO:0000313" key="5">
    <source>
        <dbReference type="Proteomes" id="UP000887578"/>
    </source>
</evidence>
<evidence type="ECO:0000313" key="6">
    <source>
        <dbReference type="WBParaSite" id="PDA_v2.g1014.t1"/>
    </source>
</evidence>
<dbReference type="Proteomes" id="UP000887578">
    <property type="component" value="Unplaced"/>
</dbReference>
<dbReference type="GO" id="GO:0016020">
    <property type="term" value="C:membrane"/>
    <property type="evidence" value="ECO:0007669"/>
    <property type="project" value="InterPro"/>
</dbReference>
<proteinExistence type="predicted"/>
<protein>
    <submittedName>
        <fullName evidence="6">Fatty acid desaturase</fullName>
    </submittedName>
</protein>
<keyword evidence="2 4" id="KW-1133">Transmembrane helix</keyword>
<organism evidence="5 6">
    <name type="scientific">Panagrolaimus davidi</name>
    <dbReference type="NCBI Taxonomy" id="227884"/>
    <lineage>
        <taxon>Eukaryota</taxon>
        <taxon>Metazoa</taxon>
        <taxon>Ecdysozoa</taxon>
        <taxon>Nematoda</taxon>
        <taxon>Chromadorea</taxon>
        <taxon>Rhabditida</taxon>
        <taxon>Tylenchina</taxon>
        <taxon>Panagrolaimomorpha</taxon>
        <taxon>Panagrolaimoidea</taxon>
        <taxon>Panagrolaimidae</taxon>
        <taxon>Panagrolaimus</taxon>
    </lineage>
</organism>
<dbReference type="InterPro" id="IPR036640">
    <property type="entry name" value="ABC1_TM_sf"/>
</dbReference>
<dbReference type="GO" id="GO:0005524">
    <property type="term" value="F:ATP binding"/>
    <property type="evidence" value="ECO:0007669"/>
    <property type="project" value="InterPro"/>
</dbReference>
<name>A0A914NZ27_9BILA</name>
<sequence>MPNFRFFGELSRKCQLLKARPELMEQPYISNRWLAVRLEFIGNLVVFFAALFAVLSYYWGWITSAGLVGLSVSYALN</sequence>
<evidence type="ECO:0000256" key="1">
    <source>
        <dbReference type="ARBA" id="ARBA00022692"/>
    </source>
</evidence>
<evidence type="ECO:0000256" key="2">
    <source>
        <dbReference type="ARBA" id="ARBA00022989"/>
    </source>
</evidence>
<dbReference type="AlphaFoldDB" id="A0A914NZ27"/>
<keyword evidence="5" id="KW-1185">Reference proteome</keyword>
<reference evidence="6" key="1">
    <citation type="submission" date="2022-11" db="UniProtKB">
        <authorList>
            <consortium name="WormBaseParasite"/>
        </authorList>
    </citation>
    <scope>IDENTIFICATION</scope>
</reference>
<feature type="transmembrane region" description="Helical" evidence="4">
    <location>
        <begin position="34"/>
        <end position="52"/>
    </location>
</feature>